<dbReference type="RefSeq" id="WP_163735914.1">
    <property type="nucleotide sequence ID" value="NZ_AP022610.1"/>
</dbReference>
<dbReference type="KEGG" id="mmag:MMAD_19820"/>
<keyword evidence="1" id="KW-0472">Membrane</keyword>
<reference evidence="2 3" key="1">
    <citation type="journal article" date="2019" name="Emerg. Microbes Infect.">
        <title>Comprehensive subspecies identification of 175 nontuberculous mycobacteria species based on 7547 genomic profiles.</title>
        <authorList>
            <person name="Matsumoto Y."/>
            <person name="Kinjo T."/>
            <person name="Motooka D."/>
            <person name="Nabeya D."/>
            <person name="Jung N."/>
            <person name="Uechi K."/>
            <person name="Horii T."/>
            <person name="Iida T."/>
            <person name="Fujita J."/>
            <person name="Nakamura S."/>
        </authorList>
    </citation>
    <scope>NUCLEOTIDE SEQUENCE [LARGE SCALE GENOMIC DNA]</scope>
    <source>
        <strain evidence="2 3">JCM 13574</strain>
    </source>
</reference>
<evidence type="ECO:0000256" key="1">
    <source>
        <dbReference type="SAM" id="Phobius"/>
    </source>
</evidence>
<keyword evidence="1" id="KW-0812">Transmembrane</keyword>
<feature type="transmembrane region" description="Helical" evidence="1">
    <location>
        <begin position="163"/>
        <end position="183"/>
    </location>
</feature>
<accession>A0A7I7XES5</accession>
<dbReference type="InterPro" id="IPR005325">
    <property type="entry name" value="DUF308_memb"/>
</dbReference>
<dbReference type="Proteomes" id="UP000466517">
    <property type="component" value="Chromosome"/>
</dbReference>
<protein>
    <submittedName>
        <fullName evidence="2">Membrane protein</fullName>
    </submittedName>
</protein>
<keyword evidence="3" id="KW-1185">Reference proteome</keyword>
<name>A0A7I7XES5_9MYCO</name>
<evidence type="ECO:0000313" key="3">
    <source>
        <dbReference type="Proteomes" id="UP000466517"/>
    </source>
</evidence>
<evidence type="ECO:0000313" key="2">
    <source>
        <dbReference type="EMBL" id="BBZ27687.1"/>
    </source>
</evidence>
<feature type="transmembrane region" description="Helical" evidence="1">
    <location>
        <begin position="101"/>
        <end position="120"/>
    </location>
</feature>
<dbReference type="Pfam" id="PF03729">
    <property type="entry name" value="DUF308"/>
    <property type="match status" value="1"/>
</dbReference>
<organism evidence="2 3">
    <name type="scientific">Mycolicibacterium madagascariense</name>
    <dbReference type="NCBI Taxonomy" id="212765"/>
    <lineage>
        <taxon>Bacteria</taxon>
        <taxon>Bacillati</taxon>
        <taxon>Actinomycetota</taxon>
        <taxon>Actinomycetes</taxon>
        <taxon>Mycobacteriales</taxon>
        <taxon>Mycobacteriaceae</taxon>
        <taxon>Mycolicibacterium</taxon>
    </lineage>
</organism>
<sequence length="189" mass="20192">MTDTLPAEIKTQSRSWLKTYYFTRAGVSLVWVAIAFTFAKDLPTLAGVLLVAYPAWDALANVVDAQRNGGLRRNPTQTLNAVVSTVTTAAVAVALSQSMFAVLGVFGVWASLSGLFQLATAIRRWRSVGAQWAMALSGAQSAVVGVTFVAKAYGAATPSITDIAPYAALGAFYFLVSALWLVVADRRRR</sequence>
<feature type="transmembrane region" description="Helical" evidence="1">
    <location>
        <begin position="21"/>
        <end position="39"/>
    </location>
</feature>
<proteinExistence type="predicted"/>
<keyword evidence="1" id="KW-1133">Transmembrane helix</keyword>
<gene>
    <name evidence="2" type="ORF">MMAD_19820</name>
</gene>
<dbReference type="AlphaFoldDB" id="A0A7I7XES5"/>
<feature type="transmembrane region" description="Helical" evidence="1">
    <location>
        <begin position="132"/>
        <end position="151"/>
    </location>
</feature>
<dbReference type="EMBL" id="AP022610">
    <property type="protein sequence ID" value="BBZ27687.1"/>
    <property type="molecule type" value="Genomic_DNA"/>
</dbReference>